<proteinExistence type="predicted"/>
<accession>W7TI42</accession>
<evidence type="ECO:0000313" key="2">
    <source>
        <dbReference type="Proteomes" id="UP000019335"/>
    </source>
</evidence>
<dbReference type="EMBL" id="AZIL01002949">
    <property type="protein sequence ID" value="EWM20599.1"/>
    <property type="molecule type" value="Genomic_DNA"/>
</dbReference>
<reference evidence="1 2" key="1">
    <citation type="journal article" date="2014" name="Mol. Plant">
        <title>Chromosome Scale Genome Assembly and Transcriptome Profiling of Nannochloropsis gaditana in Nitrogen Depletion.</title>
        <authorList>
            <person name="Corteggiani Carpinelli E."/>
            <person name="Telatin A."/>
            <person name="Vitulo N."/>
            <person name="Forcato C."/>
            <person name="D'Angelo M."/>
            <person name="Schiavon R."/>
            <person name="Vezzi A."/>
            <person name="Giacometti G.M."/>
            <person name="Morosinotto T."/>
            <person name="Valle G."/>
        </authorList>
    </citation>
    <scope>NUCLEOTIDE SEQUENCE [LARGE SCALE GENOMIC DNA]</scope>
    <source>
        <strain evidence="1 2">B-31</strain>
    </source>
</reference>
<dbReference type="AlphaFoldDB" id="W7TI42"/>
<dbReference type="Proteomes" id="UP000019335">
    <property type="component" value="Unassembled WGS sequence"/>
</dbReference>
<keyword evidence="2" id="KW-1185">Reference proteome</keyword>
<comment type="caution">
    <text evidence="1">The sequence shown here is derived from an EMBL/GenBank/DDBJ whole genome shotgun (WGS) entry which is preliminary data.</text>
</comment>
<organism evidence="1 2">
    <name type="scientific">Nannochloropsis gaditana</name>
    <dbReference type="NCBI Taxonomy" id="72520"/>
    <lineage>
        <taxon>Eukaryota</taxon>
        <taxon>Sar</taxon>
        <taxon>Stramenopiles</taxon>
        <taxon>Ochrophyta</taxon>
        <taxon>Eustigmatophyceae</taxon>
        <taxon>Eustigmatales</taxon>
        <taxon>Monodopsidaceae</taxon>
        <taxon>Nannochloropsis</taxon>
    </lineage>
</organism>
<sequence>MLEVVGCVLIRVADGKARCFEARAPPRRPAHVYTCISLPCRVPCEHGWDSCITCASRSIEIFDEAMHGRLAALACTYIAFYHRAALACTYIAFYHRYRINTQERYDFLPPHPLPCAKRLPRYHPAP</sequence>
<protein>
    <submittedName>
        <fullName evidence="1">Uncharacterized protein</fullName>
    </submittedName>
</protein>
<gene>
    <name evidence="1" type="ORF">Naga_101507g1</name>
</gene>
<evidence type="ECO:0000313" key="1">
    <source>
        <dbReference type="EMBL" id="EWM20599.1"/>
    </source>
</evidence>
<name>W7TI42_9STRA</name>